<dbReference type="InterPro" id="IPR033712">
    <property type="entry name" value="Pumilio_RNA-bd"/>
</dbReference>
<evidence type="ECO:0000259" key="9">
    <source>
        <dbReference type="PROSITE" id="PS50303"/>
    </source>
</evidence>
<evidence type="ECO:0000256" key="6">
    <source>
        <dbReference type="ARBA" id="ARBA00081811"/>
    </source>
</evidence>
<dbReference type="AlphaFoldDB" id="A0A1B2JDM6"/>
<feature type="repeat" description="Pumilio" evidence="7">
    <location>
        <begin position="603"/>
        <end position="638"/>
    </location>
</feature>
<dbReference type="PROSITE" id="PS50302">
    <property type="entry name" value="PUM"/>
    <property type="match status" value="7"/>
</dbReference>
<dbReference type="OrthoDB" id="668540at2759"/>
<evidence type="ECO:0000256" key="3">
    <source>
        <dbReference type="ARBA" id="ARBA00022737"/>
    </source>
</evidence>
<feature type="region of interest" description="Disordered" evidence="8">
    <location>
        <begin position="345"/>
        <end position="405"/>
    </location>
</feature>
<dbReference type="FunFam" id="1.25.10.10:FF:000004">
    <property type="entry name" value="Pumilio homolog 1 isoform 2"/>
    <property type="match status" value="1"/>
</dbReference>
<feature type="region of interest" description="Disordered" evidence="8">
    <location>
        <begin position="171"/>
        <end position="190"/>
    </location>
</feature>
<protein>
    <recommendedName>
        <fullName evidence="6">Pumilio homology domain family member 3</fullName>
    </recommendedName>
</protein>
<feature type="compositionally biased region" description="Basic residues" evidence="8">
    <location>
        <begin position="390"/>
        <end position="400"/>
    </location>
</feature>
<feature type="repeat" description="Pumilio" evidence="7">
    <location>
        <begin position="459"/>
        <end position="494"/>
    </location>
</feature>
<sequence>MSVDENISLNPWDNKSAGAFSKKSVPSISPFDMAPSLNGNTLGSNFFNSSSSIGANNIPKGSAVVSDTESDVFAESPLVGLNKGALSAISAPLGTYNNNNNKNNGFQNQLFGAASVSGGQFSSYANGTGAATTGSNFLEKFGSLTEKTREVEYSMKSLAIGTNTAKKSGSRRTSFLVNEPTNPSGSRHQSFSEKIDSYLSSPHAHRLSISSDHTPSITEQEKTHNTIWNPAGATSFHPSNTFQPRQYPPVFNAVPFPYSPYMFQPMSPFPPMNEVDSEKQKDGVQPSATVLKHPKPTSGEGSSVLTDEPEQNFNNDDRNCAPMSPFVMPPFSPYGMMPSVSFDTTSPPIPMLPEGMSGQGPSPFPQHSAPPKFPVATNNSGSKPPAKNGRASKNRPRAQHIYRSPLLEEFRSNKAGKDYRLRDIYGHGPEFARDQHGSRFIQQQLSKATKEEKDTIFEEIEPTSYELMTDVFGNYVIQKYFEHGSEEQKARLLKIMTGKVQSLSLQMYGCRVVQRALEFVQLEQQIEIASELQDNVLQLVEDQNGNHVIQKSIEKISFDQISFILESLRQHIYHLSTHPYGCRVIQRLLEYCSESEQKFILEVLSNHIFYLIQDQYGNYVIQHILEFGEEGYRSTITEIVTKNLVMFSKHKFASNAVEKCIIYGNKEHRHMLFNELLKDNKSLEVTTVDDNSALALMMKDPFANYVVQKMVDALDEADKKLLIIKIKQYLKQISKSSYAKHLASIEKLILLSETALKGIA</sequence>
<feature type="repeat" description="Pumilio" evidence="7">
    <location>
        <begin position="531"/>
        <end position="566"/>
    </location>
</feature>
<dbReference type="GO" id="GO:0005737">
    <property type="term" value="C:cytoplasm"/>
    <property type="evidence" value="ECO:0007669"/>
    <property type="project" value="UniProtKB-SubCell"/>
</dbReference>
<evidence type="ECO:0000256" key="2">
    <source>
        <dbReference type="ARBA" id="ARBA00022490"/>
    </source>
</evidence>
<dbReference type="PANTHER" id="PTHR12537:SF12">
    <property type="entry name" value="MATERNAL PROTEIN PUMILIO"/>
    <property type="match status" value="1"/>
</dbReference>
<dbReference type="PANTHER" id="PTHR12537">
    <property type="entry name" value="RNA BINDING PROTEIN PUMILIO-RELATED"/>
    <property type="match status" value="1"/>
</dbReference>
<keyword evidence="11" id="KW-1185">Reference proteome</keyword>
<dbReference type="SMART" id="SM00025">
    <property type="entry name" value="Pumilio"/>
    <property type="match status" value="8"/>
</dbReference>
<dbReference type="Pfam" id="PF00806">
    <property type="entry name" value="PUF"/>
    <property type="match status" value="8"/>
</dbReference>
<dbReference type="InterPro" id="IPR001313">
    <property type="entry name" value="Pumilio_RNA-bd_rpt"/>
</dbReference>
<feature type="region of interest" description="Disordered" evidence="8">
    <location>
        <begin position="269"/>
        <end position="321"/>
    </location>
</feature>
<name>A0A1B2JDM6_PICPA</name>
<evidence type="ECO:0000256" key="4">
    <source>
        <dbReference type="ARBA" id="ARBA00022884"/>
    </source>
</evidence>
<evidence type="ECO:0000256" key="5">
    <source>
        <dbReference type="ARBA" id="ARBA00060736"/>
    </source>
</evidence>
<proteinExistence type="inferred from homology"/>
<dbReference type="EMBL" id="CP014585">
    <property type="protein sequence ID" value="ANZ76140.1"/>
    <property type="molecule type" value="Genomic_DNA"/>
</dbReference>
<dbReference type="GO" id="GO:0000288">
    <property type="term" value="P:nuclear-transcribed mRNA catabolic process, deadenylation-dependent decay"/>
    <property type="evidence" value="ECO:0007669"/>
    <property type="project" value="TreeGrafter"/>
</dbReference>
<dbReference type="Proteomes" id="UP000094565">
    <property type="component" value="Chromosome 2"/>
</dbReference>
<feature type="domain" description="PUM-HD" evidence="9">
    <location>
        <begin position="402"/>
        <end position="750"/>
    </location>
</feature>
<feature type="repeat" description="Pumilio" evidence="7">
    <location>
        <begin position="423"/>
        <end position="458"/>
    </location>
</feature>
<evidence type="ECO:0000313" key="10">
    <source>
        <dbReference type="EMBL" id="ANZ76140.1"/>
    </source>
</evidence>
<gene>
    <name evidence="10" type="primary">PUF3</name>
    <name evidence="10" type="ORF">ATY40_BA7502634</name>
</gene>
<comment type="subcellular location">
    <subcellularLocation>
        <location evidence="1">Cytoplasm</location>
    </subcellularLocation>
</comment>
<dbReference type="InterPro" id="IPR016024">
    <property type="entry name" value="ARM-type_fold"/>
</dbReference>
<dbReference type="Gene3D" id="1.25.10.10">
    <property type="entry name" value="Leucine-rich Repeat Variant"/>
    <property type="match status" value="1"/>
</dbReference>
<feature type="repeat" description="Pumilio" evidence="7">
    <location>
        <begin position="567"/>
        <end position="602"/>
    </location>
</feature>
<feature type="repeat" description="Pumilio" evidence="7">
    <location>
        <begin position="684"/>
        <end position="725"/>
    </location>
</feature>
<evidence type="ECO:0000256" key="7">
    <source>
        <dbReference type="PROSITE-ProRule" id="PRU00317"/>
    </source>
</evidence>
<dbReference type="InterPro" id="IPR033133">
    <property type="entry name" value="PUM-HD"/>
</dbReference>
<feature type="repeat" description="Pumilio" evidence="7">
    <location>
        <begin position="495"/>
        <end position="530"/>
    </location>
</feature>
<feature type="compositionally biased region" description="Polar residues" evidence="8">
    <location>
        <begin position="171"/>
        <end position="189"/>
    </location>
</feature>
<keyword evidence="2" id="KW-0963">Cytoplasm</keyword>
<evidence type="ECO:0000313" key="11">
    <source>
        <dbReference type="Proteomes" id="UP000094565"/>
    </source>
</evidence>
<evidence type="ECO:0000256" key="1">
    <source>
        <dbReference type="ARBA" id="ARBA00004496"/>
    </source>
</evidence>
<organism evidence="10 11">
    <name type="scientific">Komagataella pastoris</name>
    <name type="common">Yeast</name>
    <name type="synonym">Pichia pastoris</name>
    <dbReference type="NCBI Taxonomy" id="4922"/>
    <lineage>
        <taxon>Eukaryota</taxon>
        <taxon>Fungi</taxon>
        <taxon>Dikarya</taxon>
        <taxon>Ascomycota</taxon>
        <taxon>Saccharomycotina</taxon>
        <taxon>Pichiomycetes</taxon>
        <taxon>Pichiales</taxon>
        <taxon>Pichiaceae</taxon>
        <taxon>Komagataella</taxon>
    </lineage>
</organism>
<keyword evidence="3" id="KW-0677">Repeat</keyword>
<evidence type="ECO:0000256" key="8">
    <source>
        <dbReference type="SAM" id="MobiDB-lite"/>
    </source>
</evidence>
<keyword evidence="4" id="KW-0694">RNA-binding</keyword>
<reference evidence="10 11" key="1">
    <citation type="submission" date="2016-02" db="EMBL/GenBank/DDBJ databases">
        <title>Comparative genomic and transcriptomic foundation for Pichia pastoris.</title>
        <authorList>
            <person name="Love K.R."/>
            <person name="Shah K.A."/>
            <person name="Whittaker C.A."/>
            <person name="Wu J."/>
            <person name="Bartlett M.C."/>
            <person name="Ma D."/>
            <person name="Leeson R.L."/>
            <person name="Priest M."/>
            <person name="Young S.K."/>
            <person name="Love J.C."/>
        </authorList>
    </citation>
    <scope>NUCLEOTIDE SEQUENCE [LARGE SCALE GENOMIC DNA]</scope>
    <source>
        <strain evidence="10 11">ATCC 28485</strain>
    </source>
</reference>
<accession>A0A1B2JDM6</accession>
<comment type="similarity">
    <text evidence="5">Belongs to the PUF3 family.</text>
</comment>
<dbReference type="GO" id="GO:0003730">
    <property type="term" value="F:mRNA 3'-UTR binding"/>
    <property type="evidence" value="ECO:0007669"/>
    <property type="project" value="TreeGrafter"/>
</dbReference>
<dbReference type="CDD" id="cd07920">
    <property type="entry name" value="Pumilio"/>
    <property type="match status" value="1"/>
</dbReference>
<dbReference type="PROSITE" id="PS50303">
    <property type="entry name" value="PUM_HD"/>
    <property type="match status" value="1"/>
</dbReference>
<dbReference type="InterPro" id="IPR011989">
    <property type="entry name" value="ARM-like"/>
</dbReference>
<dbReference type="SUPFAM" id="SSF48371">
    <property type="entry name" value="ARM repeat"/>
    <property type="match status" value="1"/>
</dbReference>